<dbReference type="Proteomes" id="UP000004506">
    <property type="component" value="Unassembled WGS sequence"/>
</dbReference>
<organism evidence="2 3">
    <name type="scientific">Providencia stuartii ATCC 25827</name>
    <dbReference type="NCBI Taxonomy" id="471874"/>
    <lineage>
        <taxon>Bacteria</taxon>
        <taxon>Pseudomonadati</taxon>
        <taxon>Pseudomonadota</taxon>
        <taxon>Gammaproteobacteria</taxon>
        <taxon>Enterobacterales</taxon>
        <taxon>Morganellaceae</taxon>
        <taxon>Providencia</taxon>
    </lineage>
</organism>
<evidence type="ECO:0000313" key="2">
    <source>
        <dbReference type="EMBL" id="EDU57990.1"/>
    </source>
</evidence>
<name>A0AA87CRW0_PROST</name>
<dbReference type="AlphaFoldDB" id="A0AA87CRW0"/>
<evidence type="ECO:0000313" key="3">
    <source>
        <dbReference type="Proteomes" id="UP000004506"/>
    </source>
</evidence>
<accession>A0AA87CRW0</accession>
<keyword evidence="1" id="KW-0732">Signal</keyword>
<reference evidence="3" key="2">
    <citation type="submission" date="2008-04" db="EMBL/GenBank/DDBJ databases">
        <title>Draft genome sequence of Providencia stuartii(ATCC 25827).</title>
        <authorList>
            <person name="Sudarsanam P."/>
            <person name="Ley R."/>
            <person name="Guruge J."/>
            <person name="Turnbaugh P.J."/>
            <person name="Mahowald M."/>
            <person name="Liep D."/>
            <person name="Gordon J."/>
        </authorList>
    </citation>
    <scope>NUCLEOTIDE SEQUENCE [LARGE SCALE GENOMIC DNA]</scope>
    <source>
        <strain evidence="3">ATCC 25827</strain>
    </source>
</reference>
<reference evidence="2 3" key="3">
    <citation type="submission" date="2008-05" db="EMBL/GenBank/DDBJ databases">
        <authorList>
            <person name="Fulton L."/>
            <person name="Clifton S."/>
            <person name="Fulton B."/>
            <person name="Xu J."/>
            <person name="Minx P."/>
            <person name="Pepin K.H."/>
            <person name="Johnson M."/>
            <person name="Thiruvilangam P."/>
            <person name="Bhonagiri V."/>
            <person name="Nash W.E."/>
            <person name="Mardis E.R."/>
            <person name="Wilson R.K."/>
        </authorList>
    </citation>
    <scope>NUCLEOTIDE SEQUENCE [LARGE SCALE GENOMIC DNA]</scope>
    <source>
        <strain evidence="2 3">ATCC 25827</strain>
    </source>
</reference>
<reference evidence="3" key="1">
    <citation type="submission" date="2008-04" db="EMBL/GenBank/DDBJ databases">
        <title>Draft genome sequence of Providencia stuartii (ATCC 25827).</title>
        <authorList>
            <person name="Sudarsanam P."/>
            <person name="Ley R."/>
            <person name="Guruge J."/>
            <person name="Turnbaugh P.J."/>
            <person name="Mahowald M."/>
            <person name="Liep D."/>
            <person name="Gordon J."/>
        </authorList>
    </citation>
    <scope>NUCLEOTIDE SEQUENCE [LARGE SCALE GENOMIC DNA]</scope>
    <source>
        <strain evidence="3">ATCC 25827</strain>
    </source>
</reference>
<protein>
    <recommendedName>
        <fullName evidence="4">Fimbrial-type adhesion domain-containing protein</fullName>
    </recommendedName>
</protein>
<evidence type="ECO:0008006" key="4">
    <source>
        <dbReference type="Google" id="ProtNLM"/>
    </source>
</evidence>
<sequence>MIDCIFVKVGSVMSKSISKCLKAISLSAMSIGMLFSNAHAEGPMQAGQMIVQLYGMIDLDDDVPVGTPHLLEARMMGVTSITMGPPEYGIYTQYPEYKPSYPDSRLHNREWDDEFAIVGISDYSGRCRAETFNASEHTVLGRGQKFAFKMKHTDASGLFAWVVPSFKVDINLNLPNGTQGLKTSYSGVLGEPIANLITVDRKDTKGLNLCYIPPGKITIGYGGTKHVQFSIAKPLEVYLNGKAVPGDFIMDNSAFRLVTLGGHKGFKADGEIKVRFITNVKIARVCRISAASGTVFHETFGRADSIPLESRLTFNCSGQGNPLYMSAIPRMGEAKGDNLTKLELEQIDSGEKSTVKPWVIGAPYFDGGNIPALSCDATNQSNLIKFDNSDIPLNKNAQAENDNLNIRWLMCKNRDVKPGKYKGRVELLVYTKV</sequence>
<evidence type="ECO:0000256" key="1">
    <source>
        <dbReference type="SAM" id="SignalP"/>
    </source>
</evidence>
<feature type="chain" id="PRO_5041700777" description="Fimbrial-type adhesion domain-containing protein" evidence="1">
    <location>
        <begin position="41"/>
        <end position="433"/>
    </location>
</feature>
<gene>
    <name evidence="2" type="ORF">PROSTU_04042</name>
</gene>
<proteinExistence type="predicted"/>
<dbReference type="EMBL" id="ABJD02000103">
    <property type="protein sequence ID" value="EDU57990.1"/>
    <property type="molecule type" value="Genomic_DNA"/>
</dbReference>
<comment type="caution">
    <text evidence="2">The sequence shown here is derived from an EMBL/GenBank/DDBJ whole genome shotgun (WGS) entry which is preliminary data.</text>
</comment>
<feature type="signal peptide" evidence="1">
    <location>
        <begin position="1"/>
        <end position="40"/>
    </location>
</feature>